<evidence type="ECO:0000256" key="2">
    <source>
        <dbReference type="ARBA" id="ARBA00022614"/>
    </source>
</evidence>
<dbReference type="InterPro" id="IPR001245">
    <property type="entry name" value="Ser-Thr/Tyr_kinase_cat_dom"/>
</dbReference>
<dbReference type="Gene3D" id="3.30.200.20">
    <property type="entry name" value="Phosphorylase Kinase, domain 1"/>
    <property type="match status" value="1"/>
</dbReference>
<dbReference type="Gene3D" id="1.10.510.10">
    <property type="entry name" value="Transferase(Phosphotransferase) domain 1"/>
    <property type="match status" value="1"/>
</dbReference>
<evidence type="ECO:0000256" key="1">
    <source>
        <dbReference type="ARBA" id="ARBA00004370"/>
    </source>
</evidence>
<keyword evidence="9" id="KW-1185">Reference proteome</keyword>
<evidence type="ECO:0000259" key="7">
    <source>
        <dbReference type="PROSITE" id="PS50011"/>
    </source>
</evidence>
<dbReference type="InterPro" id="IPR000719">
    <property type="entry name" value="Prot_kinase_dom"/>
</dbReference>
<dbReference type="InterPro" id="IPR011009">
    <property type="entry name" value="Kinase-like_dom_sf"/>
</dbReference>
<dbReference type="PROSITE" id="PS50011">
    <property type="entry name" value="PROTEIN_KINASE_DOM"/>
    <property type="match status" value="1"/>
</dbReference>
<evidence type="ECO:0000256" key="4">
    <source>
        <dbReference type="ARBA" id="ARBA00022737"/>
    </source>
</evidence>
<dbReference type="Pfam" id="PF07714">
    <property type="entry name" value="PK_Tyr_Ser-Thr"/>
    <property type="match status" value="1"/>
</dbReference>
<evidence type="ECO:0000256" key="5">
    <source>
        <dbReference type="ARBA" id="ARBA00022989"/>
    </source>
</evidence>
<dbReference type="InterPro" id="IPR051809">
    <property type="entry name" value="Plant_receptor-like_S/T_kinase"/>
</dbReference>
<sequence>MPPHIGNLSFLRELDFQNHSLVHEIPSELGRNSFRGSIPDSLGHLGNLTVIALDGSRLSGAIPPSILISLPSQEIYGEGSYGSVYKGVLEDQNGNESVVAVKVLNLSHQGASKSFLSECEALRNIGHRNLVNVVTACSGADYQGNDFKALVYEFKENTSQPNNILLNKDKVAHVGDFGLARSLLNASYSNSAQQTSSSIGLRGSIGYVAPEYGLGSEPSMPGDVYN</sequence>
<dbReference type="PANTHER" id="PTHR27008:SF596">
    <property type="entry name" value="OS02G0215500 PROTEIN"/>
    <property type="match status" value="1"/>
</dbReference>
<dbReference type="InterPro" id="IPR020635">
    <property type="entry name" value="Tyr_kinase_cat_dom"/>
</dbReference>
<gene>
    <name evidence="8" type="ORF">ILEXP_LOCUS2742</name>
</gene>
<proteinExistence type="predicted"/>
<dbReference type="EMBL" id="CAUOFW020000725">
    <property type="protein sequence ID" value="CAK9135782.1"/>
    <property type="molecule type" value="Genomic_DNA"/>
</dbReference>
<keyword evidence="5" id="KW-1133">Transmembrane helix</keyword>
<organism evidence="8 9">
    <name type="scientific">Ilex paraguariensis</name>
    <name type="common">yerba mate</name>
    <dbReference type="NCBI Taxonomy" id="185542"/>
    <lineage>
        <taxon>Eukaryota</taxon>
        <taxon>Viridiplantae</taxon>
        <taxon>Streptophyta</taxon>
        <taxon>Embryophyta</taxon>
        <taxon>Tracheophyta</taxon>
        <taxon>Spermatophyta</taxon>
        <taxon>Magnoliopsida</taxon>
        <taxon>eudicotyledons</taxon>
        <taxon>Gunneridae</taxon>
        <taxon>Pentapetalae</taxon>
        <taxon>asterids</taxon>
        <taxon>campanulids</taxon>
        <taxon>Aquifoliales</taxon>
        <taxon>Aquifoliaceae</taxon>
        <taxon>Ilex</taxon>
    </lineage>
</organism>
<dbReference type="Proteomes" id="UP001642360">
    <property type="component" value="Unassembled WGS sequence"/>
</dbReference>
<dbReference type="SMART" id="SM00219">
    <property type="entry name" value="TyrKc"/>
    <property type="match status" value="1"/>
</dbReference>
<evidence type="ECO:0000313" key="9">
    <source>
        <dbReference type="Proteomes" id="UP001642360"/>
    </source>
</evidence>
<comment type="subcellular location">
    <subcellularLocation>
        <location evidence="1">Membrane</location>
    </subcellularLocation>
</comment>
<comment type="caution">
    <text evidence="8">The sequence shown here is derived from an EMBL/GenBank/DDBJ whole genome shotgun (WGS) entry which is preliminary data.</text>
</comment>
<keyword evidence="2" id="KW-0433">Leucine-rich repeat</keyword>
<dbReference type="AlphaFoldDB" id="A0ABC8QW49"/>
<evidence type="ECO:0000313" key="8">
    <source>
        <dbReference type="EMBL" id="CAK9135782.1"/>
    </source>
</evidence>
<dbReference type="Gene3D" id="3.80.10.10">
    <property type="entry name" value="Ribonuclease Inhibitor"/>
    <property type="match status" value="1"/>
</dbReference>
<protein>
    <recommendedName>
        <fullName evidence="7">Protein kinase domain-containing protein</fullName>
    </recommendedName>
</protein>
<dbReference type="PANTHER" id="PTHR27008">
    <property type="entry name" value="OS04G0122200 PROTEIN"/>
    <property type="match status" value="1"/>
</dbReference>
<evidence type="ECO:0000256" key="3">
    <source>
        <dbReference type="ARBA" id="ARBA00022692"/>
    </source>
</evidence>
<accession>A0ABC8QW49</accession>
<dbReference type="InterPro" id="IPR032675">
    <property type="entry name" value="LRR_dom_sf"/>
</dbReference>
<feature type="domain" description="Protein kinase" evidence="7">
    <location>
        <begin position="70"/>
        <end position="226"/>
    </location>
</feature>
<evidence type="ECO:0000256" key="6">
    <source>
        <dbReference type="ARBA" id="ARBA00023136"/>
    </source>
</evidence>
<keyword evidence="3" id="KW-0812">Transmembrane</keyword>
<reference evidence="8 9" key="1">
    <citation type="submission" date="2024-02" db="EMBL/GenBank/DDBJ databases">
        <authorList>
            <person name="Vignale AGUSTIN F."/>
            <person name="Sosa J E."/>
            <person name="Modenutti C."/>
        </authorList>
    </citation>
    <scope>NUCLEOTIDE SEQUENCE [LARGE SCALE GENOMIC DNA]</scope>
</reference>
<name>A0ABC8QW49_9AQUA</name>
<dbReference type="GO" id="GO:0016020">
    <property type="term" value="C:membrane"/>
    <property type="evidence" value="ECO:0007669"/>
    <property type="project" value="UniProtKB-SubCell"/>
</dbReference>
<keyword evidence="6" id="KW-0472">Membrane</keyword>
<keyword evidence="4" id="KW-0677">Repeat</keyword>
<dbReference type="SUPFAM" id="SSF52058">
    <property type="entry name" value="L domain-like"/>
    <property type="match status" value="1"/>
</dbReference>
<dbReference type="SUPFAM" id="SSF56112">
    <property type="entry name" value="Protein kinase-like (PK-like)"/>
    <property type="match status" value="1"/>
</dbReference>